<evidence type="ECO:0000256" key="4">
    <source>
        <dbReference type="ARBA" id="ARBA00030602"/>
    </source>
</evidence>
<evidence type="ECO:0000256" key="2">
    <source>
        <dbReference type="ARBA" id="ARBA00008861"/>
    </source>
</evidence>
<comment type="caution">
    <text evidence="6">The sequence shown here is derived from an EMBL/GenBank/DDBJ whole genome shotgun (WGS) entry which is preliminary data.</text>
</comment>
<dbReference type="Proteomes" id="UP000650467">
    <property type="component" value="Unassembled WGS sequence"/>
</dbReference>
<dbReference type="SUPFAM" id="SSF110857">
    <property type="entry name" value="Gamma-glutamyl cyclotransferase-like"/>
    <property type="match status" value="1"/>
</dbReference>
<name>A0A835WBQ5_CHLIN</name>
<sequence>MDLSDKELEVLDVYESEEYYRATVSPVLDDGSSLKADVYVWKDTYRHLLLSEPWCFDAFMADHSAAYFSMTRDFAEQELPQLLTELQQQQQEDPAQS</sequence>
<dbReference type="CDD" id="cd06661">
    <property type="entry name" value="GGCT_like"/>
    <property type="match status" value="1"/>
</dbReference>
<keyword evidence="7" id="KW-1185">Reference proteome</keyword>
<dbReference type="InterPro" id="IPR013024">
    <property type="entry name" value="GGCT-like"/>
</dbReference>
<evidence type="ECO:0000259" key="5">
    <source>
        <dbReference type="Pfam" id="PF06094"/>
    </source>
</evidence>
<reference evidence="6" key="1">
    <citation type="journal article" date="2020" name="bioRxiv">
        <title>Comparative genomics of Chlamydomonas.</title>
        <authorList>
            <person name="Craig R.J."/>
            <person name="Hasan A.R."/>
            <person name="Ness R.W."/>
            <person name="Keightley P.D."/>
        </authorList>
    </citation>
    <scope>NUCLEOTIDE SEQUENCE</scope>
    <source>
        <strain evidence="6">SAG 7.73</strain>
    </source>
</reference>
<evidence type="ECO:0000256" key="3">
    <source>
        <dbReference type="ARBA" id="ARBA00022679"/>
    </source>
</evidence>
<gene>
    <name evidence="6" type="ORF">HXX76_001227</name>
</gene>
<dbReference type="OrthoDB" id="1044435at2759"/>
<dbReference type="Pfam" id="PF06094">
    <property type="entry name" value="GGACT"/>
    <property type="match status" value="1"/>
</dbReference>
<organism evidence="6 7">
    <name type="scientific">Chlamydomonas incerta</name>
    <dbReference type="NCBI Taxonomy" id="51695"/>
    <lineage>
        <taxon>Eukaryota</taxon>
        <taxon>Viridiplantae</taxon>
        <taxon>Chlorophyta</taxon>
        <taxon>core chlorophytes</taxon>
        <taxon>Chlorophyceae</taxon>
        <taxon>CS clade</taxon>
        <taxon>Chlamydomonadales</taxon>
        <taxon>Chlamydomonadaceae</taxon>
        <taxon>Chlamydomonas</taxon>
    </lineage>
</organism>
<dbReference type="AlphaFoldDB" id="A0A835WBQ5"/>
<dbReference type="PANTHER" id="PTHR31544">
    <property type="entry name" value="AIG2-LIKE PROTEIN D"/>
    <property type="match status" value="1"/>
</dbReference>
<keyword evidence="3" id="KW-0808">Transferase</keyword>
<dbReference type="PANTHER" id="PTHR31544:SF2">
    <property type="entry name" value="AIG2-LIKE PROTEIN D"/>
    <property type="match status" value="1"/>
</dbReference>
<proteinExistence type="inferred from homology"/>
<dbReference type="GO" id="GO:0016740">
    <property type="term" value="F:transferase activity"/>
    <property type="evidence" value="ECO:0007669"/>
    <property type="project" value="UniProtKB-KW"/>
</dbReference>
<dbReference type="EMBL" id="JAEHOC010000002">
    <property type="protein sequence ID" value="KAG2444476.1"/>
    <property type="molecule type" value="Genomic_DNA"/>
</dbReference>
<protein>
    <recommendedName>
        <fullName evidence="4">Putative gamma-glutamylcyclotransferase</fullName>
    </recommendedName>
</protein>
<dbReference type="InterPro" id="IPR009288">
    <property type="entry name" value="AIG2-like_dom"/>
</dbReference>
<dbReference type="InterPro" id="IPR045038">
    <property type="entry name" value="AIG2-like"/>
</dbReference>
<comment type="function">
    <text evidence="1">Putative gamma-glutamylcyclotransferase.</text>
</comment>
<accession>A0A835WBQ5</accession>
<evidence type="ECO:0000313" key="7">
    <source>
        <dbReference type="Proteomes" id="UP000650467"/>
    </source>
</evidence>
<evidence type="ECO:0000313" key="6">
    <source>
        <dbReference type="EMBL" id="KAG2444476.1"/>
    </source>
</evidence>
<comment type="similarity">
    <text evidence="2">Belongs to the gamma-glutamylcyclotransferase family.</text>
</comment>
<feature type="domain" description="Gamma-glutamylcyclotransferase AIG2-like" evidence="5">
    <location>
        <begin position="2"/>
        <end position="55"/>
    </location>
</feature>
<evidence type="ECO:0000256" key="1">
    <source>
        <dbReference type="ARBA" id="ARBA00002782"/>
    </source>
</evidence>
<dbReference type="InterPro" id="IPR036568">
    <property type="entry name" value="GGCT-like_sf"/>
</dbReference>
<dbReference type="Gene3D" id="3.10.490.10">
    <property type="entry name" value="Gamma-glutamyl cyclotransferase-like"/>
    <property type="match status" value="1"/>
</dbReference>